<evidence type="ECO:0000256" key="1">
    <source>
        <dbReference type="SAM" id="Phobius"/>
    </source>
</evidence>
<sequence length="79" mass="8746">MDSGVVRIFKEDPPNLATWQPLGSSVREDTLFNSTAFNDTWDAEEELTSPIIPIIAAVYSIVFVVGLVGNCLVMYVIIR</sequence>
<keyword evidence="1" id="KW-0472">Membrane</keyword>
<name>A0A9Q0DXM7_9TELE</name>
<evidence type="ECO:0000313" key="3">
    <source>
        <dbReference type="Proteomes" id="UP001148018"/>
    </source>
</evidence>
<dbReference type="SUPFAM" id="SSF81321">
    <property type="entry name" value="Family A G protein-coupled receptor-like"/>
    <property type="match status" value="1"/>
</dbReference>
<dbReference type="EMBL" id="JANIIK010000111">
    <property type="protein sequence ID" value="KAJ3595070.1"/>
    <property type="molecule type" value="Genomic_DNA"/>
</dbReference>
<protein>
    <submittedName>
        <fullName evidence="2">Uncharacterized protein</fullName>
    </submittedName>
</protein>
<dbReference type="Gene3D" id="6.20.400.20">
    <property type="match status" value="1"/>
</dbReference>
<evidence type="ECO:0000313" key="2">
    <source>
        <dbReference type="EMBL" id="KAJ3595070.1"/>
    </source>
</evidence>
<dbReference type="OrthoDB" id="8956992at2759"/>
<reference evidence="2" key="1">
    <citation type="submission" date="2022-07" db="EMBL/GenBank/DDBJ databases">
        <title>Chromosome-level genome of Muraenolepis orangiensis.</title>
        <authorList>
            <person name="Kim J."/>
        </authorList>
    </citation>
    <scope>NUCLEOTIDE SEQUENCE</scope>
    <source>
        <strain evidence="2">KU_S4_2022</strain>
        <tissue evidence="2">Muscle</tissue>
    </source>
</reference>
<gene>
    <name evidence="2" type="ORF">NHX12_004375</name>
</gene>
<dbReference type="Proteomes" id="UP001148018">
    <property type="component" value="Unassembled WGS sequence"/>
</dbReference>
<organism evidence="2 3">
    <name type="scientific">Muraenolepis orangiensis</name>
    <name type="common">Patagonian moray cod</name>
    <dbReference type="NCBI Taxonomy" id="630683"/>
    <lineage>
        <taxon>Eukaryota</taxon>
        <taxon>Metazoa</taxon>
        <taxon>Chordata</taxon>
        <taxon>Craniata</taxon>
        <taxon>Vertebrata</taxon>
        <taxon>Euteleostomi</taxon>
        <taxon>Actinopterygii</taxon>
        <taxon>Neopterygii</taxon>
        <taxon>Teleostei</taxon>
        <taxon>Neoteleostei</taxon>
        <taxon>Acanthomorphata</taxon>
        <taxon>Zeiogadaria</taxon>
        <taxon>Gadariae</taxon>
        <taxon>Gadiformes</taxon>
        <taxon>Muraenolepidoidei</taxon>
        <taxon>Muraenolepididae</taxon>
        <taxon>Muraenolepis</taxon>
    </lineage>
</organism>
<accession>A0A9Q0DXM7</accession>
<proteinExistence type="predicted"/>
<keyword evidence="3" id="KW-1185">Reference proteome</keyword>
<keyword evidence="1" id="KW-1133">Transmembrane helix</keyword>
<feature type="transmembrane region" description="Helical" evidence="1">
    <location>
        <begin position="51"/>
        <end position="78"/>
    </location>
</feature>
<comment type="caution">
    <text evidence="2">The sequence shown here is derived from an EMBL/GenBank/DDBJ whole genome shotgun (WGS) entry which is preliminary data.</text>
</comment>
<dbReference type="AlphaFoldDB" id="A0A9Q0DXM7"/>
<keyword evidence="1" id="KW-0812">Transmembrane</keyword>